<keyword evidence="2" id="KW-1133">Transmembrane helix</keyword>
<feature type="transmembrane region" description="Helical" evidence="2">
    <location>
        <begin position="60"/>
        <end position="78"/>
    </location>
</feature>
<keyword evidence="2" id="KW-0472">Membrane</keyword>
<reference evidence="3 4" key="1">
    <citation type="journal article" date="2023" name="Proc. Natl. Acad. Sci. U.S.A.">
        <title>A global phylogenomic analysis of the shiitake genus Lentinula.</title>
        <authorList>
            <person name="Sierra-Patev S."/>
            <person name="Min B."/>
            <person name="Naranjo-Ortiz M."/>
            <person name="Looney B."/>
            <person name="Konkel Z."/>
            <person name="Slot J.C."/>
            <person name="Sakamoto Y."/>
            <person name="Steenwyk J.L."/>
            <person name="Rokas A."/>
            <person name="Carro J."/>
            <person name="Camarero S."/>
            <person name="Ferreira P."/>
            <person name="Molpeceres G."/>
            <person name="Ruiz-Duenas F.J."/>
            <person name="Serrano A."/>
            <person name="Henrissat B."/>
            <person name="Drula E."/>
            <person name="Hughes K.W."/>
            <person name="Mata J.L."/>
            <person name="Ishikawa N.K."/>
            <person name="Vargas-Isla R."/>
            <person name="Ushijima S."/>
            <person name="Smith C.A."/>
            <person name="Donoghue J."/>
            <person name="Ahrendt S."/>
            <person name="Andreopoulos W."/>
            <person name="He G."/>
            <person name="LaButti K."/>
            <person name="Lipzen A."/>
            <person name="Ng V."/>
            <person name="Riley R."/>
            <person name="Sandor L."/>
            <person name="Barry K."/>
            <person name="Martinez A.T."/>
            <person name="Xiao Y."/>
            <person name="Gibbons J.G."/>
            <person name="Terashima K."/>
            <person name="Grigoriev I.V."/>
            <person name="Hibbett D."/>
        </authorList>
    </citation>
    <scope>NUCLEOTIDE SEQUENCE [LARGE SCALE GENOMIC DNA]</scope>
    <source>
        <strain evidence="3 4">TFB7810</strain>
    </source>
</reference>
<dbReference type="Proteomes" id="UP001142393">
    <property type="component" value="Unassembled WGS sequence"/>
</dbReference>
<evidence type="ECO:0000256" key="2">
    <source>
        <dbReference type="SAM" id="Phobius"/>
    </source>
</evidence>
<dbReference type="EMBL" id="JANVFU010000014">
    <property type="protein sequence ID" value="KAJ3740462.1"/>
    <property type="molecule type" value="Genomic_DNA"/>
</dbReference>
<keyword evidence="2" id="KW-0812">Transmembrane</keyword>
<keyword evidence="1" id="KW-0175">Coiled coil</keyword>
<organism evidence="3 4">
    <name type="scientific">Lentinula detonsa</name>
    <dbReference type="NCBI Taxonomy" id="2804962"/>
    <lineage>
        <taxon>Eukaryota</taxon>
        <taxon>Fungi</taxon>
        <taxon>Dikarya</taxon>
        <taxon>Basidiomycota</taxon>
        <taxon>Agaricomycotina</taxon>
        <taxon>Agaricomycetes</taxon>
        <taxon>Agaricomycetidae</taxon>
        <taxon>Agaricales</taxon>
        <taxon>Marasmiineae</taxon>
        <taxon>Omphalotaceae</taxon>
        <taxon>Lentinula</taxon>
    </lineage>
</organism>
<sequence>MRTFEEGLEEIQTNKSAASMEPQLLVAKLELEDLRSQLVDTLAEKDQMANAYKALQEQRLSLQHAVLLGLMLIVAWWVL</sequence>
<protein>
    <submittedName>
        <fullName evidence="3">Uncharacterized protein</fullName>
    </submittedName>
</protein>
<evidence type="ECO:0000256" key="1">
    <source>
        <dbReference type="SAM" id="Coils"/>
    </source>
</evidence>
<evidence type="ECO:0000313" key="3">
    <source>
        <dbReference type="EMBL" id="KAJ3740462.1"/>
    </source>
</evidence>
<feature type="coiled-coil region" evidence="1">
    <location>
        <begin position="31"/>
        <end position="65"/>
    </location>
</feature>
<evidence type="ECO:0000313" key="4">
    <source>
        <dbReference type="Proteomes" id="UP001142393"/>
    </source>
</evidence>
<accession>A0A9W8NTF6</accession>
<name>A0A9W8NTF6_9AGAR</name>
<gene>
    <name evidence="3" type="ORF">DFH05DRAFT_1545873</name>
</gene>
<keyword evidence="4" id="KW-1185">Reference proteome</keyword>
<comment type="caution">
    <text evidence="3">The sequence shown here is derived from an EMBL/GenBank/DDBJ whole genome shotgun (WGS) entry which is preliminary data.</text>
</comment>
<proteinExistence type="predicted"/>
<dbReference type="AlphaFoldDB" id="A0A9W8NTF6"/>